<dbReference type="InterPro" id="IPR012337">
    <property type="entry name" value="RNaseH-like_sf"/>
</dbReference>
<dbReference type="PANTHER" id="PTHR10133:SF27">
    <property type="entry name" value="DNA POLYMERASE NU"/>
    <property type="match status" value="1"/>
</dbReference>
<organism evidence="4">
    <name type="scientific">uncultured Caudovirales phage</name>
    <dbReference type="NCBI Taxonomy" id="2100421"/>
    <lineage>
        <taxon>Viruses</taxon>
        <taxon>Duplodnaviria</taxon>
        <taxon>Heunggongvirae</taxon>
        <taxon>Uroviricota</taxon>
        <taxon>Caudoviricetes</taxon>
        <taxon>Peduoviridae</taxon>
        <taxon>Maltschvirus</taxon>
        <taxon>Maltschvirus maltsch</taxon>
    </lineage>
</organism>
<dbReference type="InterPro" id="IPR043502">
    <property type="entry name" value="DNA/RNA_pol_sf"/>
</dbReference>
<keyword evidence="4" id="KW-0548">Nucleotidyltransferase</keyword>
<accession>A0A6J5LCL0</accession>
<protein>
    <submittedName>
        <fullName evidence="4">DNA-directed DNA polymerase, family A, palm domain containing protein</fullName>
    </submittedName>
</protein>
<dbReference type="InterPro" id="IPR036397">
    <property type="entry name" value="RNaseH_sf"/>
</dbReference>
<proteinExistence type="predicted"/>
<dbReference type="SUPFAM" id="SSF56672">
    <property type="entry name" value="DNA/RNA polymerases"/>
    <property type="match status" value="1"/>
</dbReference>
<dbReference type="SUPFAM" id="SSF53098">
    <property type="entry name" value="Ribonuclease H-like"/>
    <property type="match status" value="1"/>
</dbReference>
<keyword evidence="1" id="KW-0235">DNA replication</keyword>
<reference evidence="4" key="1">
    <citation type="submission" date="2020-04" db="EMBL/GenBank/DDBJ databases">
        <authorList>
            <person name="Chiriac C."/>
            <person name="Salcher M."/>
            <person name="Ghai R."/>
            <person name="Kavagutti S V."/>
        </authorList>
    </citation>
    <scope>NUCLEOTIDE SEQUENCE</scope>
</reference>
<evidence type="ECO:0000256" key="2">
    <source>
        <dbReference type="ARBA" id="ARBA00023109"/>
    </source>
</evidence>
<dbReference type="GO" id="GO:0003677">
    <property type="term" value="F:DNA binding"/>
    <property type="evidence" value="ECO:0007669"/>
    <property type="project" value="InterPro"/>
</dbReference>
<sequence length="686" mass="76229">MKTLYLDLETYSETPITHGTHVYAADAEILLCAWAWDDGPVQVTDFTLPHVLPWHVVAGFNDLDVRVVIHNSHFDRTVIRHAWGVDIPTARIHDTMVQALSHGLPGALGMLCDILGLPTDKAKDKDGKRLIQLFCKPLGKNRILRRATRETHPVEWERFKAYAASDIEAMREVMRRMPMINMTPAETALWQLDQTINDRGVAIDMELVNAAITAVATAQTSLAERTVELTDGQIASTTKSAALRLHILESYGIDMPDLQMATVTKILAMDISSELRDLLTMRLQASSTSTAKYKVLYKGTSADGRLRGLLQFNGAARTGRWAGRLFQPQNLPRPTLKQEDIDLGIEALKAGCAHLIFDDVMELAVSAIRSCIVAPPGKKLVIADLSNIEGRDQAWLANEEWKLKAFRDFDEGKGPDLYKLAYSKSFGTTPDQVNKDQRQVGKVQELALGYEGGVGAFATFAGAYGIDLEDLTEKVLELADEELVAKADKFLEWAIKDKRSRYGLSDDAFVACDVLKRAWRNAHPNISGYWGRLKNAVLQALRTRGQTYTTLGLKIKAAKSWLLITLPSGRVLCYPSPKVMEDDSITYMGIDQFTRKWVRVHTHGGKLFENLCQAIARDVMAANMPLIEAAGYQIVLTVHDEIIAEAPDSPEYSVDKMAALLATPPAWAQDMPLAAAGFETYRYKKD</sequence>
<dbReference type="InterPro" id="IPR001098">
    <property type="entry name" value="DNA-dir_DNA_pol_A_palm_dom"/>
</dbReference>
<evidence type="ECO:0000313" key="4">
    <source>
        <dbReference type="EMBL" id="CAB4131805.1"/>
    </source>
</evidence>
<dbReference type="PANTHER" id="PTHR10133">
    <property type="entry name" value="DNA POLYMERASE I"/>
    <property type="match status" value="1"/>
</dbReference>
<evidence type="ECO:0000256" key="1">
    <source>
        <dbReference type="ARBA" id="ARBA00022705"/>
    </source>
</evidence>
<dbReference type="GO" id="GO:0003887">
    <property type="term" value="F:DNA-directed DNA polymerase activity"/>
    <property type="evidence" value="ECO:0007669"/>
    <property type="project" value="UniProtKB-KW"/>
</dbReference>
<dbReference type="InterPro" id="IPR002298">
    <property type="entry name" value="DNA_polymerase_A"/>
</dbReference>
<dbReference type="GO" id="GO:0006302">
    <property type="term" value="P:double-strand break repair"/>
    <property type="evidence" value="ECO:0007669"/>
    <property type="project" value="TreeGrafter"/>
</dbReference>
<keyword evidence="4" id="KW-0239">DNA-directed DNA polymerase</keyword>
<dbReference type="SMART" id="SM00482">
    <property type="entry name" value="POLAc"/>
    <property type="match status" value="1"/>
</dbReference>
<gene>
    <name evidence="4" type="ORF">UFOVP125_15</name>
</gene>
<dbReference type="Gene3D" id="1.10.150.20">
    <property type="entry name" value="5' to 3' exonuclease, C-terminal subdomain"/>
    <property type="match status" value="1"/>
</dbReference>
<dbReference type="GO" id="GO:0039693">
    <property type="term" value="P:viral DNA genome replication"/>
    <property type="evidence" value="ECO:0007669"/>
    <property type="project" value="UniProtKB-KW"/>
</dbReference>
<dbReference type="EMBL" id="LR796253">
    <property type="protein sequence ID" value="CAB4131805.1"/>
    <property type="molecule type" value="Genomic_DNA"/>
</dbReference>
<keyword evidence="4" id="KW-0808">Transferase</keyword>
<dbReference type="GO" id="GO:0006261">
    <property type="term" value="P:DNA-templated DNA replication"/>
    <property type="evidence" value="ECO:0007669"/>
    <property type="project" value="InterPro"/>
</dbReference>
<keyword evidence="2" id="KW-1194">Viral DNA replication</keyword>
<name>A0A6J5LCL0_9CAUD</name>
<dbReference type="Gene3D" id="3.30.420.10">
    <property type="entry name" value="Ribonuclease H-like superfamily/Ribonuclease H"/>
    <property type="match status" value="1"/>
</dbReference>
<dbReference type="Gene3D" id="3.30.70.370">
    <property type="match status" value="1"/>
</dbReference>
<evidence type="ECO:0000259" key="3">
    <source>
        <dbReference type="SMART" id="SM00482"/>
    </source>
</evidence>
<feature type="domain" description="DNA-directed DNA polymerase family A palm" evidence="3">
    <location>
        <begin position="366"/>
        <end position="650"/>
    </location>
</feature>